<feature type="compositionally biased region" description="Basic and acidic residues" evidence="1">
    <location>
        <begin position="70"/>
        <end position="83"/>
    </location>
</feature>
<protein>
    <submittedName>
        <fullName evidence="2">Uncharacterized protein</fullName>
    </submittedName>
</protein>
<evidence type="ECO:0000313" key="2">
    <source>
        <dbReference type="EMBL" id="CAD1824362.1"/>
    </source>
</evidence>
<dbReference type="AlphaFoldDB" id="A0A6V7P0H8"/>
<feature type="compositionally biased region" description="Low complexity" evidence="1">
    <location>
        <begin position="16"/>
        <end position="28"/>
    </location>
</feature>
<feature type="region of interest" description="Disordered" evidence="1">
    <location>
        <begin position="1"/>
        <end position="177"/>
    </location>
</feature>
<gene>
    <name evidence="2" type="ORF">CB5_LOCUS7573</name>
</gene>
<name>A0A6V7P0H8_ANACO</name>
<feature type="compositionally biased region" description="Basic and acidic residues" evidence="1">
    <location>
        <begin position="137"/>
        <end position="177"/>
    </location>
</feature>
<dbReference type="EMBL" id="LR862144">
    <property type="protein sequence ID" value="CAD1824362.1"/>
    <property type="molecule type" value="Genomic_DNA"/>
</dbReference>
<sequence length="195" mass="20586">MGCTRSKLEPDDDDAAAAAAAAGAGTSRSGRRPRGADVSGRKGGFVAAAELLRLPEEPDEGGGAESPETEGTKGDAEGEERRGSGLGLGLGFVGHRKRGAAEEEDDLPGSPSFRFYFKTTPLTGSGNGDDDDSAESENGKDKPDGAKGKDNSHRQEECAKTLKTDEESECKSQRREKAWRFKVLTKKNSDAHNNS</sequence>
<reference evidence="2" key="1">
    <citation type="submission" date="2020-07" db="EMBL/GenBank/DDBJ databases">
        <authorList>
            <person name="Lin J."/>
        </authorList>
    </citation>
    <scope>NUCLEOTIDE SEQUENCE</scope>
</reference>
<evidence type="ECO:0000256" key="1">
    <source>
        <dbReference type="SAM" id="MobiDB-lite"/>
    </source>
</evidence>
<proteinExistence type="predicted"/>
<organism evidence="2">
    <name type="scientific">Ananas comosus var. bracteatus</name>
    <name type="common">red pineapple</name>
    <dbReference type="NCBI Taxonomy" id="296719"/>
    <lineage>
        <taxon>Eukaryota</taxon>
        <taxon>Viridiplantae</taxon>
        <taxon>Streptophyta</taxon>
        <taxon>Embryophyta</taxon>
        <taxon>Tracheophyta</taxon>
        <taxon>Spermatophyta</taxon>
        <taxon>Magnoliopsida</taxon>
        <taxon>Liliopsida</taxon>
        <taxon>Poales</taxon>
        <taxon>Bromeliaceae</taxon>
        <taxon>Bromelioideae</taxon>
        <taxon>Ananas</taxon>
    </lineage>
</organism>
<accession>A0A6V7P0H8</accession>